<dbReference type="EMBL" id="CP026995">
    <property type="protein sequence ID" value="QLH06929.1"/>
    <property type="molecule type" value="Genomic_DNA"/>
</dbReference>
<feature type="compositionally biased region" description="Basic and acidic residues" evidence="1">
    <location>
        <begin position="46"/>
        <end position="62"/>
    </location>
</feature>
<dbReference type="RefSeq" id="WP_179370581.1">
    <property type="nucleotide sequence ID" value="NZ_CP026995.1"/>
</dbReference>
<dbReference type="Proteomes" id="UP000509478">
    <property type="component" value="Chromosome"/>
</dbReference>
<accession>A0A7D5MAD8</accession>
<evidence type="ECO:0000313" key="3">
    <source>
        <dbReference type="Proteomes" id="UP000509478"/>
    </source>
</evidence>
<dbReference type="AlphaFoldDB" id="A0A7D5MAD8"/>
<evidence type="ECO:0000256" key="1">
    <source>
        <dbReference type="SAM" id="MobiDB-lite"/>
    </source>
</evidence>
<feature type="region of interest" description="Disordered" evidence="1">
    <location>
        <begin position="103"/>
        <end position="125"/>
    </location>
</feature>
<name>A0A7D5MAD8_9ARCH</name>
<evidence type="ECO:0000313" key="2">
    <source>
        <dbReference type="EMBL" id="QLH06929.1"/>
    </source>
</evidence>
<reference evidence="2 3" key="1">
    <citation type="submission" date="2018-02" db="EMBL/GenBank/DDBJ databases">
        <title>Complete genome of Nitrosopumilus ureaphilus PS0.</title>
        <authorList>
            <person name="Qin W."/>
            <person name="Zheng Y."/>
            <person name="Stahl D.A."/>
        </authorList>
    </citation>
    <scope>NUCLEOTIDE SEQUENCE [LARGE SCALE GENOMIC DNA]</scope>
    <source>
        <strain evidence="2 3">PS0</strain>
    </source>
</reference>
<gene>
    <name evidence="2" type="ORF">C5F50_07475</name>
</gene>
<sequence length="125" mass="14894">MKKINKLQKQLESVKTELGRLLQFRETSALKKFKRQLEGEKSNILSEIKKSTQTKAEKEKQRQQKRTVANRNRSSKNKRVWNYVKSIQKNYYPKKPLKEIRTSLRKHRQGLDNDVSDVAWRNPSP</sequence>
<proteinExistence type="predicted"/>
<keyword evidence="3" id="KW-1185">Reference proteome</keyword>
<organism evidence="2 3">
    <name type="scientific">Nitrosopumilus ureiphilus</name>
    <dbReference type="NCBI Taxonomy" id="1470067"/>
    <lineage>
        <taxon>Archaea</taxon>
        <taxon>Nitrososphaerota</taxon>
        <taxon>Nitrososphaeria</taxon>
        <taxon>Nitrosopumilales</taxon>
        <taxon>Nitrosopumilaceae</taxon>
        <taxon>Nitrosopumilus</taxon>
    </lineage>
</organism>
<dbReference type="KEGG" id="nue:C5F50_07475"/>
<dbReference type="GeneID" id="56067924"/>
<protein>
    <submittedName>
        <fullName evidence="2">Uncharacterized protein</fullName>
    </submittedName>
</protein>
<feature type="region of interest" description="Disordered" evidence="1">
    <location>
        <begin position="46"/>
        <end position="82"/>
    </location>
</feature>